<evidence type="ECO:0000313" key="4">
    <source>
        <dbReference type="Proteomes" id="UP001566132"/>
    </source>
</evidence>
<dbReference type="SMART" id="SM00595">
    <property type="entry name" value="MADF"/>
    <property type="match status" value="1"/>
</dbReference>
<reference evidence="3 4" key="1">
    <citation type="submission" date="2024-05" db="EMBL/GenBank/DDBJ databases">
        <title>Genetic variation in Jamaican populations of the coffee berry borer (Hypothenemus hampei).</title>
        <authorList>
            <person name="Errbii M."/>
            <person name="Myrie A."/>
        </authorList>
    </citation>
    <scope>NUCLEOTIDE SEQUENCE [LARGE SCALE GENOMIC DNA]</scope>
    <source>
        <strain evidence="3">JA-Hopewell-2020-01-JO</strain>
        <tissue evidence="3">Whole body</tissue>
    </source>
</reference>
<dbReference type="InterPro" id="IPR006578">
    <property type="entry name" value="MADF-dom"/>
</dbReference>
<dbReference type="Pfam" id="PF10545">
    <property type="entry name" value="MADF_DNA_bdg"/>
    <property type="match status" value="1"/>
</dbReference>
<evidence type="ECO:0000259" key="2">
    <source>
        <dbReference type="PROSITE" id="PS51029"/>
    </source>
</evidence>
<name>A0ABD1E7F7_HYPHA</name>
<keyword evidence="4" id="KW-1185">Reference proteome</keyword>
<proteinExistence type="predicted"/>
<feature type="compositionally biased region" description="Basic residues" evidence="1">
    <location>
        <begin position="175"/>
        <end position="186"/>
    </location>
</feature>
<evidence type="ECO:0000256" key="1">
    <source>
        <dbReference type="SAM" id="MobiDB-lite"/>
    </source>
</evidence>
<feature type="region of interest" description="Disordered" evidence="1">
    <location>
        <begin position="162"/>
        <end position="192"/>
    </location>
</feature>
<evidence type="ECO:0000313" key="3">
    <source>
        <dbReference type="EMBL" id="KAL1490306.1"/>
    </source>
</evidence>
<dbReference type="PANTHER" id="PTHR12243">
    <property type="entry name" value="MADF DOMAIN TRANSCRIPTION FACTOR"/>
    <property type="match status" value="1"/>
</dbReference>
<feature type="domain" description="MADF" evidence="2">
    <location>
        <begin position="11"/>
        <end position="104"/>
    </location>
</feature>
<organism evidence="3 4">
    <name type="scientific">Hypothenemus hampei</name>
    <name type="common">Coffee berry borer</name>
    <dbReference type="NCBI Taxonomy" id="57062"/>
    <lineage>
        <taxon>Eukaryota</taxon>
        <taxon>Metazoa</taxon>
        <taxon>Ecdysozoa</taxon>
        <taxon>Arthropoda</taxon>
        <taxon>Hexapoda</taxon>
        <taxon>Insecta</taxon>
        <taxon>Pterygota</taxon>
        <taxon>Neoptera</taxon>
        <taxon>Endopterygota</taxon>
        <taxon>Coleoptera</taxon>
        <taxon>Polyphaga</taxon>
        <taxon>Cucujiformia</taxon>
        <taxon>Curculionidae</taxon>
        <taxon>Scolytinae</taxon>
        <taxon>Hypothenemus</taxon>
    </lineage>
</organism>
<comment type="caution">
    <text evidence="3">The sequence shown here is derived from an EMBL/GenBank/DDBJ whole genome shotgun (WGS) entry which is preliminary data.</text>
</comment>
<feature type="compositionally biased region" description="Low complexity" evidence="1">
    <location>
        <begin position="162"/>
        <end position="174"/>
    </location>
</feature>
<dbReference type="PROSITE" id="PS51029">
    <property type="entry name" value="MADF"/>
    <property type="match status" value="1"/>
</dbReference>
<dbReference type="Proteomes" id="UP001566132">
    <property type="component" value="Unassembled WGS sequence"/>
</dbReference>
<protein>
    <recommendedName>
        <fullName evidence="2">MADF domain-containing protein</fullName>
    </recommendedName>
</protein>
<gene>
    <name evidence="3" type="ORF">ABEB36_013022</name>
</gene>
<sequence length="265" mass="30368">MSSHIQFDDELLLSEICNYPALYKKQDPDYKSHIKKAICWDKVSAILKIDVNTAKARFVALREKFRRQLKIEDMKNRNGCAGGRIGNKQWEFMEVFRFMNDGNEPRKTTSNLPLESNFFGTPTGSESEIGRGIASPSTSATSRPLEHYMVFLDDNESPLICSPPNGSSYSSPSRNNKKISKKRKRKRVDESQNNISTVLTSVSDALVNLAIPASTVEKNWNELRIQKFCQYLQTELEVMKPADADIFIDENLEYLLKFKRNLRNK</sequence>
<dbReference type="PANTHER" id="PTHR12243:SF67">
    <property type="entry name" value="COREPRESSOR OF PANGOLIN, ISOFORM A-RELATED"/>
    <property type="match status" value="1"/>
</dbReference>
<dbReference type="EMBL" id="JBDJPC010000010">
    <property type="protein sequence ID" value="KAL1490306.1"/>
    <property type="molecule type" value="Genomic_DNA"/>
</dbReference>
<dbReference type="AlphaFoldDB" id="A0ABD1E7F7"/>
<dbReference type="InterPro" id="IPR039353">
    <property type="entry name" value="TF_Adf1"/>
</dbReference>
<accession>A0ABD1E7F7</accession>